<keyword evidence="4 6" id="KW-1133">Transmembrane helix</keyword>
<evidence type="ECO:0000313" key="8">
    <source>
        <dbReference type="EMBL" id="SEW08010.1"/>
    </source>
</evidence>
<dbReference type="Proteomes" id="UP000198518">
    <property type="component" value="Unassembled WGS sequence"/>
</dbReference>
<dbReference type="RefSeq" id="WP_089668558.1">
    <property type="nucleotide sequence ID" value="NZ_FOJA01000001.1"/>
</dbReference>
<feature type="transmembrane region" description="Helical" evidence="6">
    <location>
        <begin position="594"/>
        <end position="614"/>
    </location>
</feature>
<dbReference type="Pfam" id="PF00482">
    <property type="entry name" value="T2SSF"/>
    <property type="match status" value="1"/>
</dbReference>
<keyword evidence="2" id="KW-1003">Cell membrane</keyword>
<evidence type="ECO:0000259" key="7">
    <source>
        <dbReference type="Pfam" id="PF00482"/>
    </source>
</evidence>
<feature type="transmembrane region" description="Helical" evidence="6">
    <location>
        <begin position="340"/>
        <end position="358"/>
    </location>
</feature>
<protein>
    <submittedName>
        <fullName evidence="8">Archaellum biogenesis protein FlaJ, TadC family</fullName>
    </submittedName>
</protein>
<keyword evidence="3 6" id="KW-0812">Transmembrane</keyword>
<proteinExistence type="predicted"/>
<dbReference type="PANTHER" id="PTHR35402:SF1">
    <property type="entry name" value="TYPE II SECRETION SYSTEM PROTEIN GSPF DOMAIN-CONTAINING PROTEIN"/>
    <property type="match status" value="1"/>
</dbReference>
<comment type="subcellular location">
    <subcellularLocation>
        <location evidence="1">Cell membrane</location>
        <topology evidence="1">Multi-pass membrane protein</topology>
    </subcellularLocation>
</comment>
<accession>A0A1I0P105</accession>
<feature type="transmembrane region" description="Helical" evidence="6">
    <location>
        <begin position="90"/>
        <end position="113"/>
    </location>
</feature>
<organism evidence="8 9">
    <name type="scientific">Halobacterium jilantaiense</name>
    <dbReference type="NCBI Taxonomy" id="355548"/>
    <lineage>
        <taxon>Archaea</taxon>
        <taxon>Methanobacteriati</taxon>
        <taxon>Methanobacteriota</taxon>
        <taxon>Stenosarchaea group</taxon>
        <taxon>Halobacteria</taxon>
        <taxon>Halobacteriales</taxon>
        <taxon>Halobacteriaceae</taxon>
        <taxon>Halobacterium</taxon>
    </lineage>
</organism>
<feature type="transmembrane region" description="Helical" evidence="6">
    <location>
        <begin position="567"/>
        <end position="587"/>
    </location>
</feature>
<sequence>MTGGDTLGVVDRALYALFARQADRDRHDPDRKRYRATRLDLGFDVFLARVYGASWLALAAVAAAAAVTGLALGVGPLAPIAQVLPASQPAAVWLAVGLPLGLVTKRATVWAGGRYLGWRAKARRADIQATLPGAVRYLSVLASGTTDERALLARIADRPAAYGETAAAFRDVLNTAELTGSVDRGLRVVARDTPSRDVLAPFLLKLREHAAQGPDAVAQYLELESRMLANSRERSRERAAGFLELVAELFIVLLVLPALLVIVATVMSVLAPGLGAPVATPLGTTTVRAMLVYGSAGFVLVVGVLAAWLVGDMRPRGFAWHGHSRSTGLGVLANAARNPADAAVVAALPALAVGGWLADTGLNVVNVALLSYVAFAVPVGAVAARRARIDDAKDREIQDFVHAVSGHVSLGRPFGDAVSRVADDVDLGPLNPDVDDLAFNLAVTTHDEDVRAAALGQFVERVDTQLAAQTVGLVSGALDAGSDADAAFEALQAEVGRLYHEKRALRSRLLVYVAVGWTTALLVVGITVAVNLAVLDSFAQLSAVSDAANAGGLAIDPGAVDLERDRFRFYVVTQATMLACGWFAGAANRGRYDALLHSGLLVAVAYAVFAGVGML</sequence>
<feature type="transmembrane region" description="Helical" evidence="6">
    <location>
        <begin position="55"/>
        <end position="78"/>
    </location>
</feature>
<feature type="domain" description="Type II secretion system protein GspF" evidence="7">
    <location>
        <begin position="136"/>
        <end position="263"/>
    </location>
</feature>
<dbReference type="EMBL" id="FOJA01000001">
    <property type="protein sequence ID" value="SEW08010.1"/>
    <property type="molecule type" value="Genomic_DNA"/>
</dbReference>
<reference evidence="8 9" key="1">
    <citation type="submission" date="2016-10" db="EMBL/GenBank/DDBJ databases">
        <authorList>
            <person name="de Groot N.N."/>
        </authorList>
    </citation>
    <scope>NUCLEOTIDE SEQUENCE [LARGE SCALE GENOMIC DNA]</scope>
    <source>
        <strain evidence="8 9">CGMCC 1.5337</strain>
    </source>
</reference>
<evidence type="ECO:0000256" key="3">
    <source>
        <dbReference type="ARBA" id="ARBA00022692"/>
    </source>
</evidence>
<dbReference type="PANTHER" id="PTHR35402">
    <property type="entry name" value="INTEGRAL MEMBRANE PROTEIN-RELATED"/>
    <property type="match status" value="1"/>
</dbReference>
<feature type="transmembrane region" description="Helical" evidence="6">
    <location>
        <begin position="290"/>
        <end position="310"/>
    </location>
</feature>
<dbReference type="GO" id="GO:0005886">
    <property type="term" value="C:plasma membrane"/>
    <property type="evidence" value="ECO:0007669"/>
    <property type="project" value="UniProtKB-SubCell"/>
</dbReference>
<keyword evidence="9" id="KW-1185">Reference proteome</keyword>
<evidence type="ECO:0000256" key="1">
    <source>
        <dbReference type="ARBA" id="ARBA00004651"/>
    </source>
</evidence>
<feature type="transmembrane region" description="Helical" evidence="6">
    <location>
        <begin position="364"/>
        <end position="384"/>
    </location>
</feature>
<evidence type="ECO:0000313" key="9">
    <source>
        <dbReference type="Proteomes" id="UP000198518"/>
    </source>
</evidence>
<gene>
    <name evidence="8" type="ORF">SAMN04487945_1323</name>
</gene>
<evidence type="ECO:0000256" key="5">
    <source>
        <dbReference type="ARBA" id="ARBA00023136"/>
    </source>
</evidence>
<dbReference type="STRING" id="355548.SAMN04487945_1323"/>
<feature type="transmembrane region" description="Helical" evidence="6">
    <location>
        <begin position="509"/>
        <end position="534"/>
    </location>
</feature>
<evidence type="ECO:0000256" key="6">
    <source>
        <dbReference type="SAM" id="Phobius"/>
    </source>
</evidence>
<name>A0A1I0P105_9EURY</name>
<dbReference type="OrthoDB" id="252907at2157"/>
<keyword evidence="5 6" id="KW-0472">Membrane</keyword>
<dbReference type="InterPro" id="IPR056569">
    <property type="entry name" value="ArlJ-like"/>
</dbReference>
<evidence type="ECO:0000256" key="2">
    <source>
        <dbReference type="ARBA" id="ARBA00022475"/>
    </source>
</evidence>
<evidence type="ECO:0000256" key="4">
    <source>
        <dbReference type="ARBA" id="ARBA00022989"/>
    </source>
</evidence>
<dbReference type="AlphaFoldDB" id="A0A1I0P105"/>
<feature type="transmembrane region" description="Helical" evidence="6">
    <location>
        <begin position="242"/>
        <end position="270"/>
    </location>
</feature>
<dbReference type="InterPro" id="IPR018076">
    <property type="entry name" value="T2SS_GspF_dom"/>
</dbReference>